<feature type="binding site" evidence="11">
    <location>
        <position position="275"/>
    </location>
    <ligand>
        <name>NAD(+)</name>
        <dbReference type="ChEBI" id="CHEBI:57540"/>
    </ligand>
</feature>
<dbReference type="GO" id="GO:0045333">
    <property type="term" value="P:cellular respiration"/>
    <property type="evidence" value="ECO:0007669"/>
    <property type="project" value="UniProtKB-ARBA"/>
</dbReference>
<evidence type="ECO:0000313" key="17">
    <source>
        <dbReference type="Proteomes" id="UP000007460"/>
    </source>
</evidence>
<gene>
    <name evidence="16" type="ordered locus">SAR116_1836</name>
</gene>
<dbReference type="HOGENOM" id="CLU_016755_0_1_5"/>
<name>D5BMN6_PUNMI</name>
<dbReference type="Gene3D" id="3.30.390.30">
    <property type="match status" value="1"/>
</dbReference>
<dbReference type="InterPro" id="IPR012999">
    <property type="entry name" value="Pyr_OxRdtase_I_AS"/>
</dbReference>
<feature type="binding site" evidence="11">
    <location>
        <position position="53"/>
    </location>
    <ligand>
        <name>FAD</name>
        <dbReference type="ChEBI" id="CHEBI:57692"/>
    </ligand>
</feature>
<organism evidence="16 17">
    <name type="scientific">Puniceispirillum marinum (strain IMCC1322)</name>
    <dbReference type="NCBI Taxonomy" id="488538"/>
    <lineage>
        <taxon>Bacteria</taxon>
        <taxon>Pseudomonadati</taxon>
        <taxon>Pseudomonadota</taxon>
        <taxon>Alphaproteobacteria</taxon>
        <taxon>Candidatus Puniceispirillales</taxon>
        <taxon>Candidatus Puniceispirillaceae</taxon>
        <taxon>Candidatus Puniceispirillum</taxon>
    </lineage>
</organism>
<dbReference type="PRINTS" id="PR00368">
    <property type="entry name" value="FADPNR"/>
</dbReference>
<evidence type="ECO:0000259" key="14">
    <source>
        <dbReference type="Pfam" id="PF02852"/>
    </source>
</evidence>
<dbReference type="RefSeq" id="WP_013046706.1">
    <property type="nucleotide sequence ID" value="NC_014010.1"/>
</dbReference>
<dbReference type="GO" id="GO:0006103">
    <property type="term" value="P:2-oxoglutarate metabolic process"/>
    <property type="evidence" value="ECO:0007669"/>
    <property type="project" value="TreeGrafter"/>
</dbReference>
<keyword evidence="6 11" id="KW-0520">NAD</keyword>
<feature type="domain" description="Pyridine nucleotide-disulphide oxidoreductase dimerisation" evidence="14">
    <location>
        <begin position="350"/>
        <end position="459"/>
    </location>
</feature>
<dbReference type="NCBIfam" id="TIGR01350">
    <property type="entry name" value="lipoamide_DH"/>
    <property type="match status" value="1"/>
</dbReference>
<keyword evidence="17" id="KW-1185">Reference proteome</keyword>
<dbReference type="EC" id="1.8.1.4" evidence="2 13"/>
<dbReference type="InterPro" id="IPR016156">
    <property type="entry name" value="FAD/NAD-linked_Rdtase_dimer_sf"/>
</dbReference>
<keyword evidence="3 13" id="KW-0285">Flavoprotein</keyword>
<comment type="cofactor">
    <cofactor evidence="11 13">
        <name>FAD</name>
        <dbReference type="ChEBI" id="CHEBI:57692"/>
    </cofactor>
    <text evidence="11 13">Binds 1 FAD per subunit.</text>
</comment>
<comment type="miscellaneous">
    <text evidence="13">The active site is a redox-active disulfide bond.</text>
</comment>
<dbReference type="Pfam" id="PF07992">
    <property type="entry name" value="Pyr_redox_2"/>
    <property type="match status" value="1"/>
</dbReference>
<dbReference type="SUPFAM" id="SSF51905">
    <property type="entry name" value="FAD/NAD(P)-binding domain"/>
    <property type="match status" value="1"/>
</dbReference>
<proteinExistence type="inferred from homology"/>
<dbReference type="InterPro" id="IPR006258">
    <property type="entry name" value="Lipoamide_DH"/>
</dbReference>
<evidence type="ECO:0000256" key="4">
    <source>
        <dbReference type="ARBA" id="ARBA00022827"/>
    </source>
</evidence>
<evidence type="ECO:0000256" key="11">
    <source>
        <dbReference type="PIRSR" id="PIRSR000350-3"/>
    </source>
</evidence>
<dbReference type="GO" id="GO:0005737">
    <property type="term" value="C:cytoplasm"/>
    <property type="evidence" value="ECO:0007669"/>
    <property type="project" value="UniProtKB-ARBA"/>
</dbReference>
<protein>
    <recommendedName>
        <fullName evidence="2 13">Dihydrolipoyl dehydrogenase</fullName>
        <ecNumber evidence="2 13">1.8.1.4</ecNumber>
    </recommendedName>
</protein>
<keyword evidence="7" id="KW-1015">Disulfide bond</keyword>
<evidence type="ECO:0000256" key="1">
    <source>
        <dbReference type="ARBA" id="ARBA00007532"/>
    </source>
</evidence>
<dbReference type="InterPro" id="IPR004099">
    <property type="entry name" value="Pyr_nucl-diS_OxRdtase_dimer"/>
</dbReference>
<evidence type="ECO:0000256" key="10">
    <source>
        <dbReference type="PIRSR" id="PIRSR000350-2"/>
    </source>
</evidence>
<dbReference type="PANTHER" id="PTHR22912:SF151">
    <property type="entry name" value="DIHYDROLIPOYL DEHYDROGENASE, MITOCHONDRIAL"/>
    <property type="match status" value="1"/>
</dbReference>
<feature type="binding site" evidence="11">
    <location>
        <position position="316"/>
    </location>
    <ligand>
        <name>FAD</name>
        <dbReference type="ChEBI" id="CHEBI:57692"/>
    </ligand>
</feature>
<evidence type="ECO:0000256" key="12">
    <source>
        <dbReference type="PIRSR" id="PIRSR000350-4"/>
    </source>
</evidence>
<feature type="binding site" evidence="11">
    <location>
        <begin position="183"/>
        <end position="190"/>
    </location>
    <ligand>
        <name>NAD(+)</name>
        <dbReference type="ChEBI" id="CHEBI:57540"/>
    </ligand>
</feature>
<dbReference type="InterPro" id="IPR023753">
    <property type="entry name" value="FAD/NAD-binding_dom"/>
</dbReference>
<comment type="similarity">
    <text evidence="1 13">Belongs to the class-I pyridine nucleotide-disulfide oxidoreductase family.</text>
</comment>
<dbReference type="GO" id="GO:0004148">
    <property type="term" value="F:dihydrolipoyl dehydrogenase (NADH) activity"/>
    <property type="evidence" value="ECO:0007669"/>
    <property type="project" value="UniProtKB-EC"/>
</dbReference>
<dbReference type="PANTHER" id="PTHR22912">
    <property type="entry name" value="DISULFIDE OXIDOREDUCTASE"/>
    <property type="match status" value="1"/>
</dbReference>
<dbReference type="PROSITE" id="PS00076">
    <property type="entry name" value="PYRIDINE_REDOX_1"/>
    <property type="match status" value="1"/>
</dbReference>
<feature type="active site" description="Proton acceptor" evidence="10">
    <location>
        <position position="448"/>
    </location>
</feature>
<feature type="disulfide bond" description="Redox-active" evidence="12">
    <location>
        <begin position="44"/>
        <end position="49"/>
    </location>
</feature>
<dbReference type="InterPro" id="IPR001100">
    <property type="entry name" value="Pyr_nuc-diS_OxRdtase"/>
</dbReference>
<dbReference type="GO" id="GO:0050660">
    <property type="term" value="F:flavin adenine dinucleotide binding"/>
    <property type="evidence" value="ECO:0007669"/>
    <property type="project" value="InterPro"/>
</dbReference>
<feature type="domain" description="FAD/NAD(P)-binding" evidence="15">
    <location>
        <begin position="6"/>
        <end position="331"/>
    </location>
</feature>
<dbReference type="PRINTS" id="PR00411">
    <property type="entry name" value="PNDRDTASEI"/>
</dbReference>
<feature type="binding site" evidence="11">
    <location>
        <begin position="322"/>
        <end position="325"/>
    </location>
    <ligand>
        <name>FAD</name>
        <dbReference type="ChEBI" id="CHEBI:57692"/>
    </ligand>
</feature>
<dbReference type="InterPro" id="IPR050151">
    <property type="entry name" value="Class-I_Pyr_Nuc-Dis_Oxidored"/>
</dbReference>
<keyword evidence="5 13" id="KW-0560">Oxidoreductase</keyword>
<evidence type="ECO:0000259" key="15">
    <source>
        <dbReference type="Pfam" id="PF07992"/>
    </source>
</evidence>
<dbReference type="SUPFAM" id="SSF55424">
    <property type="entry name" value="FAD/NAD-linked reductases, dimerisation (C-terminal) domain"/>
    <property type="match status" value="1"/>
</dbReference>
<feature type="binding site" evidence="11">
    <location>
        <position position="206"/>
    </location>
    <ligand>
        <name>NAD(+)</name>
        <dbReference type="ChEBI" id="CHEBI:57540"/>
    </ligand>
</feature>
<dbReference type="OrthoDB" id="7495837at2"/>
<evidence type="ECO:0000256" key="9">
    <source>
        <dbReference type="ARBA" id="ARBA00049187"/>
    </source>
</evidence>
<dbReference type="FunFam" id="3.50.50.60:FF:000025">
    <property type="entry name" value="Dihydrolipoyl dehydrogenase"/>
    <property type="match status" value="1"/>
</dbReference>
<evidence type="ECO:0000256" key="13">
    <source>
        <dbReference type="RuleBase" id="RU003692"/>
    </source>
</evidence>
<dbReference type="PIRSF" id="PIRSF000350">
    <property type="entry name" value="Mercury_reductase_MerA"/>
    <property type="match status" value="1"/>
</dbReference>
<keyword evidence="8 13" id="KW-0676">Redox-active center</keyword>
<dbReference type="InterPro" id="IPR036188">
    <property type="entry name" value="FAD/NAD-bd_sf"/>
</dbReference>
<sequence>MTDSNFDLIVIGAGPGGYVASIRAAQLGMNVACIDRRETLGGTCLNVGCIPSKALLNASEHYANAAGDTLANLGITTGAVKLDLAQMMASKDKIVGDLTSGIDFLFKKNKVTRLVGTARIDGAGAVTITSGKDKGAYKAENILIASGSHPSSLPGIDIDEDRIVSSTGALALAKVPKKLVVIGAGYIGLELGTVWARLGAEVEVIEFLPRILPGMDSEIAKKFMTIAKKQGLSFKLKTAVKSAKASKTGVSLTVEPAGGGDAETIKADIALVSVGRHPAIDGLGVDKIKLALSERGRIKVDARFETNIEGIFAIGDVIDGPMLAHKAEEDGVAAVEMMAGKAGHVDYDLVPGIVYTAPEIATLGKSEDMLKEAGIAYKVGSFPFSANSRARAQGHSEGFVKILADAETDRVLGVHIIGHEAGTVIHECATAMAFGASSEDIARTCHGHPTLNEAVKEAALAVDGRAIHM</sequence>
<keyword evidence="11" id="KW-0547">Nucleotide-binding</keyword>
<dbReference type="STRING" id="488538.SAR116_1836"/>
<dbReference type="FunFam" id="3.30.390.30:FF:000001">
    <property type="entry name" value="Dihydrolipoyl dehydrogenase"/>
    <property type="match status" value="1"/>
</dbReference>
<comment type="catalytic activity">
    <reaction evidence="9 13">
        <text>N(6)-[(R)-dihydrolipoyl]-L-lysyl-[protein] + NAD(+) = N(6)-[(R)-lipoyl]-L-lysyl-[protein] + NADH + H(+)</text>
        <dbReference type="Rhea" id="RHEA:15045"/>
        <dbReference type="Rhea" id="RHEA-COMP:10474"/>
        <dbReference type="Rhea" id="RHEA-COMP:10475"/>
        <dbReference type="ChEBI" id="CHEBI:15378"/>
        <dbReference type="ChEBI" id="CHEBI:57540"/>
        <dbReference type="ChEBI" id="CHEBI:57945"/>
        <dbReference type="ChEBI" id="CHEBI:83099"/>
        <dbReference type="ChEBI" id="CHEBI:83100"/>
        <dbReference type="EC" id="1.8.1.4"/>
    </reaction>
</comment>
<evidence type="ECO:0000256" key="8">
    <source>
        <dbReference type="ARBA" id="ARBA00023284"/>
    </source>
</evidence>
<dbReference type="GO" id="GO:1990234">
    <property type="term" value="C:transferase complex"/>
    <property type="evidence" value="ECO:0007669"/>
    <property type="project" value="UniProtKB-ARBA"/>
</dbReference>
<dbReference type="eggNOG" id="COG1249">
    <property type="taxonomic scope" value="Bacteria"/>
</dbReference>
<evidence type="ECO:0000256" key="3">
    <source>
        <dbReference type="ARBA" id="ARBA00022630"/>
    </source>
</evidence>
<reference evidence="16 17" key="1">
    <citation type="journal article" date="2010" name="J. Bacteriol.">
        <title>Complete genome sequence of "Candidatus Puniceispirillum marinum" IMCC1322, a representative of the SAR116 clade in the Alphaproteobacteria.</title>
        <authorList>
            <person name="Oh H.M."/>
            <person name="Kwon K.K."/>
            <person name="Kang I."/>
            <person name="Kang S.G."/>
            <person name="Lee J.H."/>
            <person name="Kim S.J."/>
            <person name="Cho J.C."/>
        </authorList>
    </citation>
    <scope>NUCLEOTIDE SEQUENCE [LARGE SCALE GENOMIC DNA]</scope>
    <source>
        <strain evidence="16 17">IMCC1322</strain>
    </source>
</reference>
<evidence type="ECO:0000256" key="6">
    <source>
        <dbReference type="ARBA" id="ARBA00023027"/>
    </source>
</evidence>
<dbReference type="Proteomes" id="UP000007460">
    <property type="component" value="Chromosome"/>
</dbReference>
<evidence type="ECO:0000313" key="16">
    <source>
        <dbReference type="EMBL" id="ADE40079.1"/>
    </source>
</evidence>
<evidence type="ECO:0000256" key="7">
    <source>
        <dbReference type="ARBA" id="ARBA00023157"/>
    </source>
</evidence>
<keyword evidence="4 11" id="KW-0274">FAD</keyword>
<dbReference type="EMBL" id="CP001751">
    <property type="protein sequence ID" value="ADE40079.1"/>
    <property type="molecule type" value="Genomic_DNA"/>
</dbReference>
<evidence type="ECO:0000256" key="5">
    <source>
        <dbReference type="ARBA" id="ARBA00023002"/>
    </source>
</evidence>
<accession>D5BMN6</accession>
<dbReference type="AlphaFoldDB" id="D5BMN6"/>
<dbReference type="KEGG" id="apb:SAR116_1836"/>
<dbReference type="Gene3D" id="3.50.50.60">
    <property type="entry name" value="FAD/NAD(P)-binding domain"/>
    <property type="match status" value="2"/>
</dbReference>
<evidence type="ECO:0000256" key="2">
    <source>
        <dbReference type="ARBA" id="ARBA00012608"/>
    </source>
</evidence>
<dbReference type="Pfam" id="PF02852">
    <property type="entry name" value="Pyr_redox_dim"/>
    <property type="match status" value="1"/>
</dbReference>